<name>A0AAN5C8N8_9BILA</name>
<feature type="region of interest" description="Disordered" evidence="3">
    <location>
        <begin position="69"/>
        <end position="143"/>
    </location>
</feature>
<evidence type="ECO:0000259" key="4">
    <source>
        <dbReference type="PROSITE" id="PS51304"/>
    </source>
</evidence>
<proteinExistence type="predicted"/>
<dbReference type="PANTHER" id="PTHR11346:SF147">
    <property type="entry name" value="GALECTIN"/>
    <property type="match status" value="1"/>
</dbReference>
<sequence>IKIVGDPLPNAAEFAVNLKASSDIAFHFNPRFDEHCVVRTYQRYNEWGSEEKYGREYRSVYRFPHIDTVTSPSTADRTSPSNSLLSEEKSKCSSMVVSSLDSLRGKTHSTSEPSRSWEMFTSTPSKSPTELFTQSRINQGILG</sequence>
<comment type="caution">
    <text evidence="5">The sequence shown here is derived from an EMBL/GenBank/DDBJ whole genome shotgun (WGS) entry which is preliminary data.</text>
</comment>
<feature type="non-terminal residue" evidence="5">
    <location>
        <position position="1"/>
    </location>
</feature>
<gene>
    <name evidence="5" type="ORF">PMAYCL1PPCAC_12018</name>
</gene>
<evidence type="ECO:0000313" key="6">
    <source>
        <dbReference type="Proteomes" id="UP001328107"/>
    </source>
</evidence>
<dbReference type="InterPro" id="IPR044156">
    <property type="entry name" value="Galectin-like"/>
</dbReference>
<evidence type="ECO:0000256" key="1">
    <source>
        <dbReference type="ARBA" id="ARBA00022734"/>
    </source>
</evidence>
<accession>A0AAN5C8N8</accession>
<dbReference type="Gene3D" id="2.60.120.200">
    <property type="match status" value="1"/>
</dbReference>
<dbReference type="InterPro" id="IPR001079">
    <property type="entry name" value="Galectin_CRD"/>
</dbReference>
<feature type="compositionally biased region" description="Polar residues" evidence="3">
    <location>
        <begin position="108"/>
        <end position="143"/>
    </location>
</feature>
<organism evidence="5 6">
    <name type="scientific">Pristionchus mayeri</name>
    <dbReference type="NCBI Taxonomy" id="1317129"/>
    <lineage>
        <taxon>Eukaryota</taxon>
        <taxon>Metazoa</taxon>
        <taxon>Ecdysozoa</taxon>
        <taxon>Nematoda</taxon>
        <taxon>Chromadorea</taxon>
        <taxon>Rhabditida</taxon>
        <taxon>Rhabditina</taxon>
        <taxon>Diplogasteromorpha</taxon>
        <taxon>Diplogasteroidea</taxon>
        <taxon>Neodiplogasteridae</taxon>
        <taxon>Pristionchus</taxon>
    </lineage>
</organism>
<keyword evidence="1 2" id="KW-0430">Lectin</keyword>
<feature type="domain" description="Galectin" evidence="4">
    <location>
        <begin position="1"/>
        <end position="143"/>
    </location>
</feature>
<evidence type="ECO:0000256" key="3">
    <source>
        <dbReference type="SAM" id="MobiDB-lite"/>
    </source>
</evidence>
<dbReference type="AlphaFoldDB" id="A0AAN5C8N8"/>
<evidence type="ECO:0000256" key="2">
    <source>
        <dbReference type="RuleBase" id="RU102079"/>
    </source>
</evidence>
<dbReference type="GO" id="GO:0030246">
    <property type="term" value="F:carbohydrate binding"/>
    <property type="evidence" value="ECO:0007669"/>
    <property type="project" value="UniProtKB-UniRule"/>
</dbReference>
<keyword evidence="6" id="KW-1185">Reference proteome</keyword>
<dbReference type="EMBL" id="BTRK01000003">
    <property type="protein sequence ID" value="GMR41823.1"/>
    <property type="molecule type" value="Genomic_DNA"/>
</dbReference>
<dbReference type="InterPro" id="IPR013320">
    <property type="entry name" value="ConA-like_dom_sf"/>
</dbReference>
<dbReference type="SMART" id="SM00908">
    <property type="entry name" value="Gal-bind_lectin"/>
    <property type="match status" value="1"/>
</dbReference>
<reference evidence="6" key="1">
    <citation type="submission" date="2022-10" db="EMBL/GenBank/DDBJ databases">
        <title>Genome assembly of Pristionchus species.</title>
        <authorList>
            <person name="Yoshida K."/>
            <person name="Sommer R.J."/>
        </authorList>
    </citation>
    <scope>NUCLEOTIDE SEQUENCE [LARGE SCALE GENOMIC DNA]</scope>
    <source>
        <strain evidence="6">RS5460</strain>
    </source>
</reference>
<dbReference type="Pfam" id="PF00337">
    <property type="entry name" value="Gal-bind_lectin"/>
    <property type="match status" value="1"/>
</dbReference>
<evidence type="ECO:0000313" key="5">
    <source>
        <dbReference type="EMBL" id="GMR41823.1"/>
    </source>
</evidence>
<protein>
    <recommendedName>
        <fullName evidence="2">Galectin</fullName>
    </recommendedName>
</protein>
<dbReference type="SUPFAM" id="SSF49899">
    <property type="entry name" value="Concanavalin A-like lectins/glucanases"/>
    <property type="match status" value="1"/>
</dbReference>
<dbReference type="PROSITE" id="PS51304">
    <property type="entry name" value="GALECTIN"/>
    <property type="match status" value="1"/>
</dbReference>
<dbReference type="PANTHER" id="PTHR11346">
    <property type="entry name" value="GALECTIN"/>
    <property type="match status" value="1"/>
</dbReference>
<dbReference type="Proteomes" id="UP001328107">
    <property type="component" value="Unassembled WGS sequence"/>
</dbReference>
<feature type="compositionally biased region" description="Polar residues" evidence="3">
    <location>
        <begin position="69"/>
        <end position="78"/>
    </location>
</feature>